<dbReference type="CDD" id="cd07377">
    <property type="entry name" value="WHTH_GntR"/>
    <property type="match status" value="1"/>
</dbReference>
<dbReference type="SUPFAM" id="SSF48008">
    <property type="entry name" value="GntR ligand-binding domain-like"/>
    <property type="match status" value="1"/>
</dbReference>
<dbReference type="EMBL" id="NAEP01000051">
    <property type="protein sequence ID" value="PDQ34522.1"/>
    <property type="molecule type" value="Genomic_DNA"/>
</dbReference>
<dbReference type="Gene3D" id="1.10.10.10">
    <property type="entry name" value="Winged helix-like DNA-binding domain superfamily/Winged helix DNA-binding domain"/>
    <property type="match status" value="1"/>
</dbReference>
<dbReference type="PANTHER" id="PTHR43537">
    <property type="entry name" value="TRANSCRIPTIONAL REGULATOR, GNTR FAMILY"/>
    <property type="match status" value="1"/>
</dbReference>
<evidence type="ECO:0000313" key="6">
    <source>
        <dbReference type="EMBL" id="PDQ34522.1"/>
    </source>
</evidence>
<evidence type="ECO:0000259" key="5">
    <source>
        <dbReference type="PROSITE" id="PS50949"/>
    </source>
</evidence>
<dbReference type="Pfam" id="PF07729">
    <property type="entry name" value="FCD"/>
    <property type="match status" value="1"/>
</dbReference>
<feature type="compositionally biased region" description="Basic and acidic residues" evidence="4">
    <location>
        <begin position="1"/>
        <end position="15"/>
    </location>
</feature>
<dbReference type="InterPro" id="IPR000524">
    <property type="entry name" value="Tscrpt_reg_HTH_GntR"/>
</dbReference>
<dbReference type="SMART" id="SM00345">
    <property type="entry name" value="HTH_GNTR"/>
    <property type="match status" value="1"/>
</dbReference>
<dbReference type="InterPro" id="IPR011711">
    <property type="entry name" value="GntR_C"/>
</dbReference>
<name>A0A2A6FNQ7_9MICO</name>
<evidence type="ECO:0000256" key="4">
    <source>
        <dbReference type="SAM" id="MobiDB-lite"/>
    </source>
</evidence>
<evidence type="ECO:0000256" key="1">
    <source>
        <dbReference type="ARBA" id="ARBA00023015"/>
    </source>
</evidence>
<organism evidence="6 7">
    <name type="scientific">Candidatus Lumbricidiphila eiseniae</name>
    <dbReference type="NCBI Taxonomy" id="1969409"/>
    <lineage>
        <taxon>Bacteria</taxon>
        <taxon>Bacillati</taxon>
        <taxon>Actinomycetota</taxon>
        <taxon>Actinomycetes</taxon>
        <taxon>Micrococcales</taxon>
        <taxon>Microbacteriaceae</taxon>
        <taxon>Candidatus Lumbricidiphila</taxon>
    </lineage>
</organism>
<evidence type="ECO:0000256" key="2">
    <source>
        <dbReference type="ARBA" id="ARBA00023125"/>
    </source>
</evidence>
<feature type="domain" description="HTH gntR-type" evidence="5">
    <location>
        <begin position="70"/>
        <end position="140"/>
    </location>
</feature>
<comment type="caution">
    <text evidence="6">The sequence shown here is derived from an EMBL/GenBank/DDBJ whole genome shotgun (WGS) entry which is preliminary data.</text>
</comment>
<dbReference type="InterPro" id="IPR008920">
    <property type="entry name" value="TF_FadR/GntR_C"/>
</dbReference>
<dbReference type="SUPFAM" id="SSF46785">
    <property type="entry name" value="Winged helix' DNA-binding domain"/>
    <property type="match status" value="1"/>
</dbReference>
<dbReference type="AlphaFoldDB" id="A0A2A6FNQ7"/>
<dbReference type="InterPro" id="IPR036390">
    <property type="entry name" value="WH_DNA-bd_sf"/>
</dbReference>
<dbReference type="GO" id="GO:0003700">
    <property type="term" value="F:DNA-binding transcription factor activity"/>
    <property type="evidence" value="ECO:0007669"/>
    <property type="project" value="InterPro"/>
</dbReference>
<dbReference type="PROSITE" id="PS50949">
    <property type="entry name" value="HTH_GNTR"/>
    <property type="match status" value="1"/>
</dbReference>
<keyword evidence="3" id="KW-0804">Transcription</keyword>
<dbReference type="InterPro" id="IPR036388">
    <property type="entry name" value="WH-like_DNA-bd_sf"/>
</dbReference>
<evidence type="ECO:0000313" key="7">
    <source>
        <dbReference type="Proteomes" id="UP000219994"/>
    </source>
</evidence>
<sequence length="302" mass="32792">MRRGGDRRGQEKGDQTRNTPRKTLVPHRGRCSVSLRVMMTPETPTDDGEVVTTAVMSIVSQLVNPAGDGRGRAEQVEHQVEAAIRVGILSPGDKLPPEPVFADQLGVATLTLRQSLASLRARGFILTRRGRGGGSYVNVQAALTDKDVDRRLMEMSTGEIRDMTDHAAAISICASRLAAERTDAEDITRLRNLAAGLTQAKASSECRLADSRFQIGLAVAAQSPRLTAAMAQVQAELSPLSWGLPYCDSQSIFDEFNQRLIDAIERAEQAAAGHIAEQTFLRRAEILLSRYISLVAMEGEVV</sequence>
<keyword evidence="2" id="KW-0238">DNA-binding</keyword>
<reference evidence="7" key="1">
    <citation type="submission" date="2017-03" db="EMBL/GenBank/DDBJ databases">
        <authorList>
            <person name="Lund M.B."/>
        </authorList>
    </citation>
    <scope>NUCLEOTIDE SEQUENCE [LARGE SCALE GENOMIC DNA]</scope>
</reference>
<dbReference type="Gene3D" id="1.20.120.530">
    <property type="entry name" value="GntR ligand-binding domain-like"/>
    <property type="match status" value="1"/>
</dbReference>
<dbReference type="GO" id="GO:0003677">
    <property type="term" value="F:DNA binding"/>
    <property type="evidence" value="ECO:0007669"/>
    <property type="project" value="UniProtKB-KW"/>
</dbReference>
<dbReference type="Proteomes" id="UP000219994">
    <property type="component" value="Unassembled WGS sequence"/>
</dbReference>
<feature type="region of interest" description="Disordered" evidence="4">
    <location>
        <begin position="1"/>
        <end position="25"/>
    </location>
</feature>
<gene>
    <name evidence="6" type="ORF">B5766_10750</name>
</gene>
<dbReference type="PANTHER" id="PTHR43537:SF24">
    <property type="entry name" value="GLUCONATE OPERON TRANSCRIPTIONAL REPRESSOR"/>
    <property type="match status" value="1"/>
</dbReference>
<protein>
    <recommendedName>
        <fullName evidence="5">HTH gntR-type domain-containing protein</fullName>
    </recommendedName>
</protein>
<evidence type="ECO:0000256" key="3">
    <source>
        <dbReference type="ARBA" id="ARBA00023163"/>
    </source>
</evidence>
<accession>A0A2A6FNQ7</accession>
<keyword evidence="1" id="KW-0805">Transcription regulation</keyword>
<dbReference type="Pfam" id="PF00392">
    <property type="entry name" value="GntR"/>
    <property type="match status" value="1"/>
</dbReference>
<proteinExistence type="predicted"/>